<keyword evidence="2" id="KW-1185">Reference proteome</keyword>
<gene>
    <name evidence="1" type="ORF">OOJ96_09135</name>
</gene>
<dbReference type="Proteomes" id="UP001637618">
    <property type="component" value="Unassembled WGS sequence"/>
</dbReference>
<protein>
    <submittedName>
        <fullName evidence="1">DUF3757 domain-containing protein</fullName>
    </submittedName>
</protein>
<name>A0ACC7PB25_9PSED</name>
<accession>A0ACC7PB25</accession>
<sequence>MAARLVFLIFFGISCAAQGEGRQGCPYPSSIKYADGYFYKNSAGHRWASPQVPPGDFIDKFVGAVFVPRKEQELKQGYLEKCIYRTGRDQLLVALRYTRTRAGLSMSLTENLYWRPGKDSFDQDIFQCDDSQPDNCSFTLDHPQY</sequence>
<comment type="caution">
    <text evidence="1">The sequence shown here is derived from an EMBL/GenBank/DDBJ whole genome shotgun (WGS) entry which is preliminary data.</text>
</comment>
<evidence type="ECO:0000313" key="2">
    <source>
        <dbReference type="Proteomes" id="UP001637618"/>
    </source>
</evidence>
<reference evidence="1" key="1">
    <citation type="submission" date="2022-11" db="EMBL/GenBank/DDBJ databases">
        <title>Draft genome sequences of strains of Pseudomonas imrae sp. nov.</title>
        <authorList>
            <person name="Salva Serra F."/>
            <person name="Nimje P."/>
            <person name="Moore E.R.B."/>
            <person name="Marathe N.P."/>
        </authorList>
    </citation>
    <scope>NUCLEOTIDE SEQUENCE</scope>
    <source>
        <strain evidence="1">15FMM2</strain>
    </source>
</reference>
<organism evidence="1 2">
    <name type="scientific">Pseudomonas imrae</name>
    <dbReference type="NCBI Taxonomy" id="2992837"/>
    <lineage>
        <taxon>Bacteria</taxon>
        <taxon>Pseudomonadati</taxon>
        <taxon>Pseudomonadota</taxon>
        <taxon>Gammaproteobacteria</taxon>
        <taxon>Pseudomonadales</taxon>
        <taxon>Pseudomonadaceae</taxon>
        <taxon>Pseudomonas</taxon>
    </lineage>
</organism>
<dbReference type="EMBL" id="JAPEQY010000005">
    <property type="protein sequence ID" value="MFO2477573.1"/>
    <property type="molecule type" value="Genomic_DNA"/>
</dbReference>
<evidence type="ECO:0000313" key="1">
    <source>
        <dbReference type="EMBL" id="MFO2477573.1"/>
    </source>
</evidence>
<proteinExistence type="predicted"/>